<evidence type="ECO:0000313" key="2">
    <source>
        <dbReference type="Proteomes" id="UP001231649"/>
    </source>
</evidence>
<sequence length="714" mass="81709">MRAGSNRKTLLYTIPDSLNDASQCFIVQLKNKTSNMGGCRCSYRNCTLRTDGKTHMFHYPVFDKVRCHQWLTNARKLEFLYLKVSQLKNRVVCQHHFKDDNFMNFKKDKLTFDAVPTEDGPYCDSSQLNETKTEQEESKAFSISLDDIENEYLTIVDKKANFSVKYGDFLTNCDLMDLDSLNSRNQLNENNQIALKNLCTLPANPLAPKDLIPSKRPVKSVQPVIRKTRPKRTTTKKKVLQGNPTINHDNTIDISKLIETPQTEDQNSLNLVLKVSHVPIEFEGLKPNDAVQVNEDQSVNEKAQDGSRLLNDQPFEITVLDEPKLLNEQSCDVKVFDEPKLLNEQSFNVSVLGEPKILNNQPFDVTILDEPKPAHHNADKSSIKERKKIRIISEKKISEPVSLTTLTGQLEPVSPTRILTFPNKRKYLNSTPLIEIPELPINNSNTETSHIETDTSRQDKITHQEKTINKDMIILNQTDIEPMNIINNRDNVSYEDKSNAINLNENEVLASNNASLQKGRSYEVNKSPKVLKPKTSLLKNKIPPERVAAIAEKRKFNMKLRDIVEDCLDKLEEPDKTDFDSRKVLHKTKMMQSNKQQVGSYLAKSPELPSVQDYTIAYLEARMKKMEDNLLNKIGENSQRIIELKQSVAPSSKKKNAQTQTSVSEDVHKKQLYKELSKYLSEEANSLIYEELFINKYTKDVSKGSSSPKRRKRR</sequence>
<proteinExistence type="predicted"/>
<name>A0ACC2QP82_9NEOP</name>
<reference evidence="1" key="1">
    <citation type="submission" date="2023-03" db="EMBL/GenBank/DDBJ databases">
        <title>Chromosome-level genomes of two armyworms, Mythimna separata and Mythimna loreyi, provide insights into the biosynthesis and reception of sex pheromones.</title>
        <authorList>
            <person name="Zhao H."/>
        </authorList>
    </citation>
    <scope>NUCLEOTIDE SEQUENCE</scope>
    <source>
        <strain evidence="1">BeijingLab</strain>
    </source>
</reference>
<evidence type="ECO:0000313" key="1">
    <source>
        <dbReference type="EMBL" id="KAJ8722175.1"/>
    </source>
</evidence>
<accession>A0ACC2QP82</accession>
<dbReference type="EMBL" id="CM056792">
    <property type="protein sequence ID" value="KAJ8722175.1"/>
    <property type="molecule type" value="Genomic_DNA"/>
</dbReference>
<organism evidence="1 2">
    <name type="scientific">Mythimna loreyi</name>
    <dbReference type="NCBI Taxonomy" id="667449"/>
    <lineage>
        <taxon>Eukaryota</taxon>
        <taxon>Metazoa</taxon>
        <taxon>Ecdysozoa</taxon>
        <taxon>Arthropoda</taxon>
        <taxon>Hexapoda</taxon>
        <taxon>Insecta</taxon>
        <taxon>Pterygota</taxon>
        <taxon>Neoptera</taxon>
        <taxon>Endopterygota</taxon>
        <taxon>Lepidoptera</taxon>
        <taxon>Glossata</taxon>
        <taxon>Ditrysia</taxon>
        <taxon>Noctuoidea</taxon>
        <taxon>Noctuidae</taxon>
        <taxon>Noctuinae</taxon>
        <taxon>Hadenini</taxon>
        <taxon>Mythimna</taxon>
    </lineage>
</organism>
<protein>
    <submittedName>
        <fullName evidence="1">Uncharacterized protein</fullName>
    </submittedName>
</protein>
<comment type="caution">
    <text evidence="1">The sequence shown here is derived from an EMBL/GenBank/DDBJ whole genome shotgun (WGS) entry which is preliminary data.</text>
</comment>
<dbReference type="Proteomes" id="UP001231649">
    <property type="component" value="Chromosome 16"/>
</dbReference>
<keyword evidence="2" id="KW-1185">Reference proteome</keyword>
<gene>
    <name evidence="1" type="ORF">PYW08_004577</name>
</gene>